<dbReference type="Gene3D" id="3.30.9.10">
    <property type="entry name" value="D-Amino Acid Oxidase, subunit A, domain 2"/>
    <property type="match status" value="1"/>
</dbReference>
<evidence type="ECO:0000259" key="1">
    <source>
        <dbReference type="Pfam" id="PF01266"/>
    </source>
</evidence>
<reference evidence="2 3" key="1">
    <citation type="submission" date="2019-01" db="EMBL/GenBank/DDBJ databases">
        <title>Sequencing the genomes of 1000 actinobacteria strains.</title>
        <authorList>
            <person name="Klenk H.-P."/>
        </authorList>
    </citation>
    <scope>NUCLEOTIDE SEQUENCE [LARGE SCALE GENOMIC DNA]</scope>
    <source>
        <strain evidence="2 3">DSM 43925</strain>
    </source>
</reference>
<dbReference type="EMBL" id="SAUN01000001">
    <property type="protein sequence ID" value="RVX39102.1"/>
    <property type="molecule type" value="Genomic_DNA"/>
</dbReference>
<gene>
    <name evidence="2" type="ORF">EDD27_1442</name>
</gene>
<comment type="caution">
    <text evidence="2">The sequence shown here is derived from an EMBL/GenBank/DDBJ whole genome shotgun (WGS) entry which is preliminary data.</text>
</comment>
<dbReference type="OrthoDB" id="9805852at2"/>
<proteinExistence type="predicted"/>
<dbReference type="SUPFAM" id="SSF51905">
    <property type="entry name" value="FAD/NAD(P)-binding domain"/>
    <property type="match status" value="1"/>
</dbReference>
<dbReference type="Gene3D" id="3.50.50.60">
    <property type="entry name" value="FAD/NAD(P)-binding domain"/>
    <property type="match status" value="1"/>
</dbReference>
<organism evidence="2 3">
    <name type="scientific">Nonomuraea polychroma</name>
    <dbReference type="NCBI Taxonomy" id="46176"/>
    <lineage>
        <taxon>Bacteria</taxon>
        <taxon>Bacillati</taxon>
        <taxon>Actinomycetota</taxon>
        <taxon>Actinomycetes</taxon>
        <taxon>Streptosporangiales</taxon>
        <taxon>Streptosporangiaceae</taxon>
        <taxon>Nonomuraea</taxon>
    </lineage>
</organism>
<dbReference type="Proteomes" id="UP000284824">
    <property type="component" value="Unassembled WGS sequence"/>
</dbReference>
<accession>A0A438M042</accession>
<sequence length="458" mass="50681">MHAESLIGRALSKAISTPLWLDTPDRPAPRRPLDGETTADLVVVGGGFTGLWAAVRAKERDPGRDVLLVEGDRIAEHASGRNGGFCDASLTHGRANGLRRWPDEYDLLERLGAENFAGIAATVDRYEMSCGFTPGGALSVATRPHAIASLEPDVAGFLDRDDVRRLVRSPTYLAGRLETGEDATVDPARMAWELARVAEALKVRIAEHTPVTRLRKHRDGLTVHSGATRIHAGQAVLATNAFTSLLGLRSLAVVPVYDYVLATEPLTPEQWDSIGWQEPYGISDIGHHFHYYRRTADNRILWGGYDAIYHYGRSIRAEHEHRPQTHRLLARHFFETFPQLSGVSFTHRWAGVIDTCSRFCAFYGLTHGDRVAHAAGYTGLGVGASRFAADVMLDLLSGADTERTRLRMVRQQPVPFPPEPLAWAGIQLTRRAMAREDDTGRRTLWLRLLDRLGMGFAS</sequence>
<dbReference type="InterPro" id="IPR036188">
    <property type="entry name" value="FAD/NAD-bd_sf"/>
</dbReference>
<evidence type="ECO:0000313" key="2">
    <source>
        <dbReference type="EMBL" id="RVX39102.1"/>
    </source>
</evidence>
<dbReference type="Pfam" id="PF01266">
    <property type="entry name" value="DAO"/>
    <property type="match status" value="1"/>
</dbReference>
<feature type="domain" description="FAD dependent oxidoreductase" evidence="1">
    <location>
        <begin position="40"/>
        <end position="394"/>
    </location>
</feature>
<dbReference type="RefSeq" id="WP_127931643.1">
    <property type="nucleotide sequence ID" value="NZ_SAUN01000001.1"/>
</dbReference>
<protein>
    <submittedName>
        <fullName evidence="2">Glycine/D-amino acid oxidase-like deaminating enzyme</fullName>
    </submittedName>
</protein>
<dbReference type="PANTHER" id="PTHR13847:SF281">
    <property type="entry name" value="FAD DEPENDENT OXIDOREDUCTASE DOMAIN-CONTAINING PROTEIN"/>
    <property type="match status" value="1"/>
</dbReference>
<dbReference type="AlphaFoldDB" id="A0A438M042"/>
<name>A0A438M042_9ACTN</name>
<dbReference type="GO" id="GO:0005737">
    <property type="term" value="C:cytoplasm"/>
    <property type="evidence" value="ECO:0007669"/>
    <property type="project" value="TreeGrafter"/>
</dbReference>
<keyword evidence="3" id="KW-1185">Reference proteome</keyword>
<evidence type="ECO:0000313" key="3">
    <source>
        <dbReference type="Proteomes" id="UP000284824"/>
    </source>
</evidence>
<dbReference type="PANTHER" id="PTHR13847">
    <property type="entry name" value="SARCOSINE DEHYDROGENASE-RELATED"/>
    <property type="match status" value="1"/>
</dbReference>
<dbReference type="InterPro" id="IPR006076">
    <property type="entry name" value="FAD-dep_OxRdtase"/>
</dbReference>